<dbReference type="GO" id="GO:0005762">
    <property type="term" value="C:mitochondrial large ribosomal subunit"/>
    <property type="evidence" value="ECO:0007669"/>
    <property type="project" value="InterPro"/>
</dbReference>
<evidence type="ECO:0000256" key="3">
    <source>
        <dbReference type="ARBA" id="ARBA00022946"/>
    </source>
</evidence>
<evidence type="ECO:0000256" key="4">
    <source>
        <dbReference type="ARBA" id="ARBA00022980"/>
    </source>
</evidence>
<proteinExistence type="inferred from homology"/>
<keyword evidence="4" id="KW-0689">Ribosomal protein</keyword>
<dbReference type="PANTHER" id="PTHR21338">
    <property type="entry name" value="MITOCHONDRIAL RIBOSOMAL PROTEIN L41"/>
    <property type="match status" value="1"/>
</dbReference>
<organism evidence="7 8">
    <name type="scientific">Exophiala oligosperma</name>
    <dbReference type="NCBI Taxonomy" id="215243"/>
    <lineage>
        <taxon>Eukaryota</taxon>
        <taxon>Fungi</taxon>
        <taxon>Dikarya</taxon>
        <taxon>Ascomycota</taxon>
        <taxon>Pezizomycotina</taxon>
        <taxon>Eurotiomycetes</taxon>
        <taxon>Chaetothyriomycetidae</taxon>
        <taxon>Chaetothyriales</taxon>
        <taxon>Herpotrichiellaceae</taxon>
        <taxon>Exophiala</taxon>
    </lineage>
</organism>
<keyword evidence="3" id="KW-0809">Transit peptide</keyword>
<name>A0A0D2BPJ8_9EURO</name>
<dbReference type="AlphaFoldDB" id="A0A0D2BPJ8"/>
<keyword evidence="6" id="KW-0687">Ribonucleoprotein</keyword>
<evidence type="ECO:0000256" key="6">
    <source>
        <dbReference type="ARBA" id="ARBA00023274"/>
    </source>
</evidence>
<dbReference type="InterPro" id="IPR019189">
    <property type="entry name" value="Ribosomal_mL41"/>
</dbReference>
<accession>A0A0D2BPJ8</accession>
<gene>
    <name evidence="7" type="ORF">PV06_08083</name>
</gene>
<evidence type="ECO:0000256" key="1">
    <source>
        <dbReference type="ARBA" id="ARBA00004173"/>
    </source>
</evidence>
<reference evidence="7 8" key="1">
    <citation type="submission" date="2015-01" db="EMBL/GenBank/DDBJ databases">
        <title>The Genome Sequence of Exophiala oligosperma CBS72588.</title>
        <authorList>
            <consortium name="The Broad Institute Genomics Platform"/>
            <person name="Cuomo C."/>
            <person name="de Hoog S."/>
            <person name="Gorbushina A."/>
            <person name="Stielow B."/>
            <person name="Teixiera M."/>
            <person name="Abouelleil A."/>
            <person name="Chapman S.B."/>
            <person name="Priest M."/>
            <person name="Young S.K."/>
            <person name="Wortman J."/>
            <person name="Nusbaum C."/>
            <person name="Birren B."/>
        </authorList>
    </citation>
    <scope>NUCLEOTIDE SEQUENCE [LARGE SCALE GENOMIC DNA]</scope>
    <source>
        <strain evidence="7 8">CBS 72588</strain>
    </source>
</reference>
<dbReference type="OrthoDB" id="408933at2759"/>
<dbReference type="GO" id="GO:0003735">
    <property type="term" value="F:structural constituent of ribosome"/>
    <property type="evidence" value="ECO:0007669"/>
    <property type="project" value="InterPro"/>
</dbReference>
<dbReference type="GeneID" id="27360157"/>
<dbReference type="HOGENOM" id="CLU_1421432_0_0_1"/>
<keyword evidence="5" id="KW-0496">Mitochondrion</keyword>
<evidence type="ECO:0000313" key="7">
    <source>
        <dbReference type="EMBL" id="KIW39472.1"/>
    </source>
</evidence>
<evidence type="ECO:0000256" key="2">
    <source>
        <dbReference type="ARBA" id="ARBA00010152"/>
    </source>
</evidence>
<sequence length="191" mass="21873">MSNVPTWSGTIYFLCVSSSIEEATPTAQTTADHFFPNRYALYVARNYFEMVQPSPQLCARLRFTTKQVGRGFYRGNRTGSKGAHNDRGGYIVDWRKTSFYNVPELEGFRLAPYVTLELPEPSPKIERFGSKYTPKKVDGLEFLHEWKRLNPFEYEHIINFQREQAEQIATQAEVTIDESPAQATSGSQKSI</sequence>
<evidence type="ECO:0000313" key="8">
    <source>
        <dbReference type="Proteomes" id="UP000053342"/>
    </source>
</evidence>
<dbReference type="EMBL" id="KN847339">
    <property type="protein sequence ID" value="KIW39472.1"/>
    <property type="molecule type" value="Genomic_DNA"/>
</dbReference>
<dbReference type="Proteomes" id="UP000053342">
    <property type="component" value="Unassembled WGS sequence"/>
</dbReference>
<keyword evidence="8" id="KW-1185">Reference proteome</keyword>
<dbReference type="STRING" id="215243.A0A0D2BPJ8"/>
<comment type="similarity">
    <text evidence="2">Belongs to the mitochondrion-specific ribosomal protein mL41 family.</text>
</comment>
<dbReference type="GO" id="GO:0006412">
    <property type="term" value="P:translation"/>
    <property type="evidence" value="ECO:0007669"/>
    <property type="project" value="TreeGrafter"/>
</dbReference>
<comment type="subcellular location">
    <subcellularLocation>
        <location evidence="1">Mitochondrion</location>
    </subcellularLocation>
</comment>
<dbReference type="RefSeq" id="XP_016259688.1">
    <property type="nucleotide sequence ID" value="XM_016409380.1"/>
</dbReference>
<dbReference type="Pfam" id="PF09809">
    <property type="entry name" value="MRP-L27"/>
    <property type="match status" value="1"/>
</dbReference>
<evidence type="ECO:0000256" key="5">
    <source>
        <dbReference type="ARBA" id="ARBA00023128"/>
    </source>
</evidence>
<protein>
    <submittedName>
        <fullName evidence="7">Uncharacterized protein</fullName>
    </submittedName>
</protein>
<dbReference type="VEuPathDB" id="FungiDB:PV06_08083"/>
<dbReference type="PANTHER" id="PTHR21338:SF0">
    <property type="entry name" value="LARGE RIBOSOMAL SUBUNIT PROTEIN ML41"/>
    <property type="match status" value="1"/>
</dbReference>